<name>A0A4R3Y235_9PROT</name>
<accession>A0A4R3Y235</accession>
<evidence type="ECO:0000256" key="2">
    <source>
        <dbReference type="SAM" id="SignalP"/>
    </source>
</evidence>
<gene>
    <name evidence="3" type="ORF">EDC63_11318</name>
</gene>
<reference evidence="3 4" key="1">
    <citation type="submission" date="2019-03" db="EMBL/GenBank/DDBJ databases">
        <title>Genomic Encyclopedia of Type Strains, Phase IV (KMG-IV): sequencing the most valuable type-strain genomes for metagenomic binning, comparative biology and taxonomic classification.</title>
        <authorList>
            <person name="Goeker M."/>
        </authorList>
    </citation>
    <scope>NUCLEOTIDE SEQUENCE [LARGE SCALE GENOMIC DNA]</scope>
    <source>
        <strain evidence="3 4">DSM 100309</strain>
    </source>
</reference>
<evidence type="ECO:0008006" key="5">
    <source>
        <dbReference type="Google" id="ProtNLM"/>
    </source>
</evidence>
<dbReference type="EMBL" id="SMCO01000013">
    <property type="protein sequence ID" value="TCV84083.1"/>
    <property type="molecule type" value="Genomic_DNA"/>
</dbReference>
<feature type="signal peptide" evidence="2">
    <location>
        <begin position="1"/>
        <end position="21"/>
    </location>
</feature>
<keyword evidence="1" id="KW-0472">Membrane</keyword>
<proteinExistence type="predicted"/>
<evidence type="ECO:0000313" key="4">
    <source>
        <dbReference type="Proteomes" id="UP000295367"/>
    </source>
</evidence>
<protein>
    <recommendedName>
        <fullName evidence="5">Secreted protein</fullName>
    </recommendedName>
</protein>
<keyword evidence="1" id="KW-1133">Transmembrane helix</keyword>
<sequence>MKLKSLVIAVLLAGMPLATQASLVTKTFISTITVGSLAGSYGTGSFTYDDALVITGYETISALDGLKVNFTFDGQVFNETNDRDYITDPYPALTFVNFQAIDLNYLLANGVNGVSFANSTIQELYISGLNASTNGYDFANTMEVTSVPIPGAIWMLFSGLTGLLVLGNRGKKTNTF</sequence>
<organism evidence="3 4">
    <name type="scientific">Sulfurirhabdus autotrophica</name>
    <dbReference type="NCBI Taxonomy" id="1706046"/>
    <lineage>
        <taxon>Bacteria</taxon>
        <taxon>Pseudomonadati</taxon>
        <taxon>Pseudomonadota</taxon>
        <taxon>Betaproteobacteria</taxon>
        <taxon>Nitrosomonadales</taxon>
        <taxon>Sulfuricellaceae</taxon>
        <taxon>Sulfurirhabdus</taxon>
    </lineage>
</organism>
<evidence type="ECO:0000313" key="3">
    <source>
        <dbReference type="EMBL" id="TCV84083.1"/>
    </source>
</evidence>
<evidence type="ECO:0000256" key="1">
    <source>
        <dbReference type="SAM" id="Phobius"/>
    </source>
</evidence>
<feature type="transmembrane region" description="Helical" evidence="1">
    <location>
        <begin position="147"/>
        <end position="166"/>
    </location>
</feature>
<comment type="caution">
    <text evidence="3">The sequence shown here is derived from an EMBL/GenBank/DDBJ whole genome shotgun (WGS) entry which is preliminary data.</text>
</comment>
<keyword evidence="2" id="KW-0732">Signal</keyword>
<keyword evidence="4" id="KW-1185">Reference proteome</keyword>
<dbReference type="Proteomes" id="UP000295367">
    <property type="component" value="Unassembled WGS sequence"/>
</dbReference>
<feature type="chain" id="PRO_5020265107" description="Secreted protein" evidence="2">
    <location>
        <begin position="22"/>
        <end position="176"/>
    </location>
</feature>
<dbReference type="RefSeq" id="WP_124945064.1">
    <property type="nucleotide sequence ID" value="NZ_BHVT01000008.1"/>
</dbReference>
<dbReference type="AlphaFoldDB" id="A0A4R3Y235"/>
<keyword evidence="1" id="KW-0812">Transmembrane</keyword>